<proteinExistence type="predicted"/>
<feature type="region of interest" description="Disordered" evidence="1">
    <location>
        <begin position="1"/>
        <end position="23"/>
    </location>
</feature>
<feature type="non-terminal residue" evidence="2">
    <location>
        <position position="245"/>
    </location>
</feature>
<evidence type="ECO:0000313" key="3">
    <source>
        <dbReference type="Proteomes" id="UP000027222"/>
    </source>
</evidence>
<dbReference type="EMBL" id="KL142425">
    <property type="protein sequence ID" value="KDR66303.1"/>
    <property type="molecule type" value="Genomic_DNA"/>
</dbReference>
<dbReference type="Proteomes" id="UP000027222">
    <property type="component" value="Unassembled WGS sequence"/>
</dbReference>
<evidence type="ECO:0000313" key="2">
    <source>
        <dbReference type="EMBL" id="KDR66303.1"/>
    </source>
</evidence>
<dbReference type="AlphaFoldDB" id="A0A067SHP5"/>
<evidence type="ECO:0000256" key="1">
    <source>
        <dbReference type="SAM" id="MobiDB-lite"/>
    </source>
</evidence>
<name>A0A067SHP5_GALM3</name>
<sequence length="245" mass="26940">MAWLTWWSQGRLKPPEPPPVQASELESISDDSLDTIHHLQSIAVDIHAMTSVISPAILDQSTGNSELLNRIHEASGFVCRSVKSLPVHILRDLAGQVELYKMSVRNEVSITFANAASIFSILHDIHTSVDSGTFIPGRLTDFERRIDILLDTMNTIIRIHSSKNDIQPSTASSPSFFANSDHFVISGGEFVINQVADPSGGLDGAQLKRMEKILLVIAIEILFSSRSEQSTEFALLPDRGTPPKQ</sequence>
<organism evidence="2 3">
    <name type="scientific">Galerina marginata (strain CBS 339.88)</name>
    <dbReference type="NCBI Taxonomy" id="685588"/>
    <lineage>
        <taxon>Eukaryota</taxon>
        <taxon>Fungi</taxon>
        <taxon>Dikarya</taxon>
        <taxon>Basidiomycota</taxon>
        <taxon>Agaricomycotina</taxon>
        <taxon>Agaricomycetes</taxon>
        <taxon>Agaricomycetidae</taxon>
        <taxon>Agaricales</taxon>
        <taxon>Agaricineae</taxon>
        <taxon>Strophariaceae</taxon>
        <taxon>Galerina</taxon>
    </lineage>
</organism>
<reference evidence="3" key="1">
    <citation type="journal article" date="2014" name="Proc. Natl. Acad. Sci. U.S.A.">
        <title>Extensive sampling of basidiomycete genomes demonstrates inadequacy of the white-rot/brown-rot paradigm for wood decay fungi.</title>
        <authorList>
            <person name="Riley R."/>
            <person name="Salamov A.A."/>
            <person name="Brown D.W."/>
            <person name="Nagy L.G."/>
            <person name="Floudas D."/>
            <person name="Held B.W."/>
            <person name="Levasseur A."/>
            <person name="Lombard V."/>
            <person name="Morin E."/>
            <person name="Otillar R."/>
            <person name="Lindquist E.A."/>
            <person name="Sun H."/>
            <person name="LaButti K.M."/>
            <person name="Schmutz J."/>
            <person name="Jabbour D."/>
            <person name="Luo H."/>
            <person name="Baker S.E."/>
            <person name="Pisabarro A.G."/>
            <person name="Walton J.D."/>
            <person name="Blanchette R.A."/>
            <person name="Henrissat B."/>
            <person name="Martin F."/>
            <person name="Cullen D."/>
            <person name="Hibbett D.S."/>
            <person name="Grigoriev I.V."/>
        </authorList>
    </citation>
    <scope>NUCLEOTIDE SEQUENCE [LARGE SCALE GENOMIC DNA]</scope>
    <source>
        <strain evidence="3">CBS 339.88</strain>
    </source>
</reference>
<protein>
    <submittedName>
        <fullName evidence="2">Uncharacterized protein</fullName>
    </submittedName>
</protein>
<keyword evidence="3" id="KW-1185">Reference proteome</keyword>
<gene>
    <name evidence="2" type="ORF">GALMADRAFT_283979</name>
</gene>
<dbReference type="HOGENOM" id="CLU_1135795_0_0_1"/>
<accession>A0A067SHP5</accession>